<protein>
    <recommendedName>
        <fullName evidence="3">Phage protein</fullName>
    </recommendedName>
</protein>
<sequence length="121" mass="14311">MELITVAPEYNNTKKKLKNKGLELLPLLETRTIDTSRYEPMGACFYHQYEDCFDASVICIDREKFIAREPYIVKIILEDFTDEEYKRLHKNFKIISNPDYRTYYDLNISTVLLQSEVTTAI</sequence>
<reference evidence="1 2" key="1">
    <citation type="submission" date="2021-07" db="EMBL/GenBank/DDBJ databases">
        <title>Flavobacterium WSW3-B6 sp.nov, isolated from seaweed.</title>
        <authorList>
            <person name="Muhammad N."/>
            <person name="Ho H."/>
            <person name="Lee Y.-J."/>
            <person name="Nguyen T."/>
            <person name="Ho J."/>
            <person name="Kim S.-G."/>
        </authorList>
    </citation>
    <scope>NUCLEOTIDE SEQUENCE [LARGE SCALE GENOMIC DNA]</scope>
    <source>
        <strain evidence="1 2">WSW3-B6</strain>
    </source>
</reference>
<name>A0ABX8V5B8_9FLAO</name>
<dbReference type="Proteomes" id="UP000825381">
    <property type="component" value="Chromosome"/>
</dbReference>
<proteinExistence type="predicted"/>
<gene>
    <name evidence="1" type="ORF">K1I41_10750</name>
</gene>
<evidence type="ECO:0000313" key="1">
    <source>
        <dbReference type="EMBL" id="QYJ68000.1"/>
    </source>
</evidence>
<organism evidence="1 2">
    <name type="scientific">Flavobacterium litorale</name>
    <dbReference type="NCBI Taxonomy" id="2856519"/>
    <lineage>
        <taxon>Bacteria</taxon>
        <taxon>Pseudomonadati</taxon>
        <taxon>Bacteroidota</taxon>
        <taxon>Flavobacteriia</taxon>
        <taxon>Flavobacteriales</taxon>
        <taxon>Flavobacteriaceae</taxon>
        <taxon>Flavobacterium</taxon>
    </lineage>
</organism>
<accession>A0ABX8V5B8</accession>
<dbReference type="EMBL" id="CP080429">
    <property type="protein sequence ID" value="QYJ68000.1"/>
    <property type="molecule type" value="Genomic_DNA"/>
</dbReference>
<evidence type="ECO:0008006" key="3">
    <source>
        <dbReference type="Google" id="ProtNLM"/>
    </source>
</evidence>
<keyword evidence="2" id="KW-1185">Reference proteome</keyword>
<evidence type="ECO:0000313" key="2">
    <source>
        <dbReference type="Proteomes" id="UP000825381"/>
    </source>
</evidence>
<dbReference type="RefSeq" id="WP_220640345.1">
    <property type="nucleotide sequence ID" value="NZ_CP080429.1"/>
</dbReference>